<dbReference type="PANTHER" id="PTHR12616:SF1">
    <property type="entry name" value="VACUOLAR PROTEIN SORTING-ASSOCIATED PROTEIN 41 HOMOLOG"/>
    <property type="match status" value="1"/>
</dbReference>
<dbReference type="GO" id="GO:0009267">
    <property type="term" value="P:cellular response to starvation"/>
    <property type="evidence" value="ECO:0007669"/>
    <property type="project" value="TreeGrafter"/>
</dbReference>
<dbReference type="GO" id="GO:0006623">
    <property type="term" value="P:protein targeting to vacuole"/>
    <property type="evidence" value="ECO:0007669"/>
    <property type="project" value="InterPro"/>
</dbReference>
<evidence type="ECO:0000313" key="7">
    <source>
        <dbReference type="Proteomes" id="UP000437017"/>
    </source>
</evidence>
<dbReference type="PANTHER" id="PTHR12616">
    <property type="entry name" value="VACUOLAR PROTEIN SORTING VPS41"/>
    <property type="match status" value="1"/>
</dbReference>
<dbReference type="InterPro" id="IPR001841">
    <property type="entry name" value="Znf_RING"/>
</dbReference>
<evidence type="ECO:0000256" key="1">
    <source>
        <dbReference type="ARBA" id="ARBA00022723"/>
    </source>
</evidence>
<feature type="non-terminal residue" evidence="6">
    <location>
        <position position="1"/>
    </location>
</feature>
<dbReference type="EMBL" id="SGJD01001250">
    <property type="protein sequence ID" value="KAB0401194.1"/>
    <property type="molecule type" value="Genomic_DNA"/>
</dbReference>
<sequence length="101" mass="11288">ILLREGCKKILVADSLSLLKKMHRTQMKGILVDEENICESCLSPILPSDAAKPFSAVVFHCRHMFHKECLPMTSMNSPVQFCNICSAKHRGPGSAMLEMKK</sequence>
<dbReference type="GO" id="GO:0005770">
    <property type="term" value="C:late endosome"/>
    <property type="evidence" value="ECO:0007669"/>
    <property type="project" value="TreeGrafter"/>
</dbReference>
<keyword evidence="2 4" id="KW-0863">Zinc-finger</keyword>
<protein>
    <recommendedName>
        <fullName evidence="5">RING-type domain-containing protein</fullName>
    </recommendedName>
</protein>
<dbReference type="Proteomes" id="UP000437017">
    <property type="component" value="Unassembled WGS sequence"/>
</dbReference>
<dbReference type="OrthoDB" id="244107at2759"/>
<dbReference type="PROSITE" id="PS50089">
    <property type="entry name" value="ZF_RING_2"/>
    <property type="match status" value="1"/>
</dbReference>
<dbReference type="GO" id="GO:0034058">
    <property type="term" value="P:endosomal vesicle fusion"/>
    <property type="evidence" value="ECO:0007669"/>
    <property type="project" value="TreeGrafter"/>
</dbReference>
<gene>
    <name evidence="6" type="ORF">E2I00_012345</name>
</gene>
<dbReference type="InterPro" id="IPR013083">
    <property type="entry name" value="Znf_RING/FYVE/PHD"/>
</dbReference>
<dbReference type="InterPro" id="IPR057779">
    <property type="entry name" value="Znf_RING_Vps41"/>
</dbReference>
<keyword evidence="1" id="KW-0479">Metal-binding</keyword>
<dbReference type="GO" id="GO:0030897">
    <property type="term" value="C:HOPS complex"/>
    <property type="evidence" value="ECO:0007669"/>
    <property type="project" value="TreeGrafter"/>
</dbReference>
<evidence type="ECO:0000313" key="6">
    <source>
        <dbReference type="EMBL" id="KAB0401194.1"/>
    </source>
</evidence>
<proteinExistence type="predicted"/>
<evidence type="ECO:0000256" key="2">
    <source>
        <dbReference type="ARBA" id="ARBA00022771"/>
    </source>
</evidence>
<evidence type="ECO:0000256" key="3">
    <source>
        <dbReference type="ARBA" id="ARBA00022833"/>
    </source>
</evidence>
<dbReference type="GO" id="GO:0008270">
    <property type="term" value="F:zinc ion binding"/>
    <property type="evidence" value="ECO:0007669"/>
    <property type="project" value="UniProtKB-KW"/>
</dbReference>
<keyword evidence="3" id="KW-0862">Zinc</keyword>
<dbReference type="AlphaFoldDB" id="A0A6A1Q1Q6"/>
<dbReference type="InterPro" id="IPR045111">
    <property type="entry name" value="Vps41/Vps8"/>
</dbReference>
<accession>A0A6A1Q1Q6</accession>
<dbReference type="SUPFAM" id="SSF57850">
    <property type="entry name" value="RING/U-box"/>
    <property type="match status" value="1"/>
</dbReference>
<name>A0A6A1Q1Q6_BALPH</name>
<dbReference type="GO" id="GO:0016236">
    <property type="term" value="P:macroautophagy"/>
    <property type="evidence" value="ECO:0007669"/>
    <property type="project" value="TreeGrafter"/>
</dbReference>
<comment type="caution">
    <text evidence="6">The sequence shown here is derived from an EMBL/GenBank/DDBJ whole genome shotgun (WGS) entry which is preliminary data.</text>
</comment>
<organism evidence="6 7">
    <name type="scientific">Balaenoptera physalus</name>
    <name type="common">Fin whale</name>
    <name type="synonym">Balaena physalus</name>
    <dbReference type="NCBI Taxonomy" id="9770"/>
    <lineage>
        <taxon>Eukaryota</taxon>
        <taxon>Metazoa</taxon>
        <taxon>Chordata</taxon>
        <taxon>Craniata</taxon>
        <taxon>Vertebrata</taxon>
        <taxon>Euteleostomi</taxon>
        <taxon>Mammalia</taxon>
        <taxon>Eutheria</taxon>
        <taxon>Laurasiatheria</taxon>
        <taxon>Artiodactyla</taxon>
        <taxon>Whippomorpha</taxon>
        <taxon>Cetacea</taxon>
        <taxon>Mysticeti</taxon>
        <taxon>Balaenopteridae</taxon>
        <taxon>Balaenoptera</taxon>
    </lineage>
</organism>
<dbReference type="Gene3D" id="3.30.40.10">
    <property type="entry name" value="Zinc/RING finger domain, C3HC4 (zinc finger)"/>
    <property type="match status" value="1"/>
</dbReference>
<evidence type="ECO:0000256" key="4">
    <source>
        <dbReference type="PROSITE-ProRule" id="PRU00175"/>
    </source>
</evidence>
<feature type="domain" description="RING-type" evidence="5">
    <location>
        <begin position="38"/>
        <end position="86"/>
    </location>
</feature>
<evidence type="ECO:0000259" key="5">
    <source>
        <dbReference type="PROSITE" id="PS50089"/>
    </source>
</evidence>
<keyword evidence="7" id="KW-1185">Reference proteome</keyword>
<reference evidence="6 7" key="1">
    <citation type="journal article" date="2019" name="PLoS ONE">
        <title>Genomic analyses reveal an absence of contemporary introgressive admixture between fin whales and blue whales, despite known hybrids.</title>
        <authorList>
            <person name="Westbury M.V."/>
            <person name="Petersen B."/>
            <person name="Lorenzen E.D."/>
        </authorList>
    </citation>
    <scope>NUCLEOTIDE SEQUENCE [LARGE SCALE GENOMIC DNA]</scope>
    <source>
        <strain evidence="6">FinWhale-01</strain>
    </source>
</reference>
<dbReference type="Pfam" id="PF23555">
    <property type="entry name" value="zf-RING_Vps41"/>
    <property type="match status" value="1"/>
</dbReference>